<keyword evidence="7" id="KW-0677">Repeat</keyword>
<evidence type="ECO:0000256" key="8">
    <source>
        <dbReference type="ARBA" id="ARBA00022782"/>
    </source>
</evidence>
<dbReference type="CTD" id="136991"/>
<dbReference type="GO" id="GO:0031047">
    <property type="term" value="P:regulatory ncRNA-mediated gene silencing"/>
    <property type="evidence" value="ECO:0007669"/>
    <property type="project" value="UniProtKB-KW"/>
</dbReference>
<gene>
    <name evidence="19" type="primary">ASZ1</name>
</gene>
<keyword evidence="12" id="KW-0469">Meiosis</keyword>
<feature type="transmembrane region" description="Helical" evidence="16">
    <location>
        <begin position="450"/>
        <end position="468"/>
    </location>
</feature>
<evidence type="ECO:0000256" key="14">
    <source>
        <dbReference type="PROSITE-ProRule" id="PRU00023"/>
    </source>
</evidence>
<proteinExistence type="predicted"/>
<feature type="repeat" description="ANK" evidence="14">
    <location>
        <begin position="74"/>
        <end position="106"/>
    </location>
</feature>
<dbReference type="AlphaFoldDB" id="A0A6P7Z0S6"/>
<keyword evidence="5" id="KW-0963">Cytoplasm</keyword>
<dbReference type="Gene3D" id="1.10.150.50">
    <property type="entry name" value="Transcription Factor, Ets-1"/>
    <property type="match status" value="1"/>
</dbReference>
<dbReference type="Pfam" id="PF12796">
    <property type="entry name" value="Ank_2"/>
    <property type="match status" value="2"/>
</dbReference>
<dbReference type="GO" id="GO:0007283">
    <property type="term" value="P:spermatogenesis"/>
    <property type="evidence" value="ECO:0007669"/>
    <property type="project" value="UniProtKB-KW"/>
</dbReference>
<dbReference type="InterPro" id="IPR013761">
    <property type="entry name" value="SAM/pointed_sf"/>
</dbReference>
<dbReference type="Pfam" id="PF00536">
    <property type="entry name" value="SAM_1"/>
    <property type="match status" value="1"/>
</dbReference>
<accession>A0A6P7Z0S6</accession>
<dbReference type="PANTHER" id="PTHR24157:SF3">
    <property type="entry name" value="ANKYRIN REPEAT, SAM AND BASIC LEUCINE ZIPPER DOMAIN-CONTAINING PROTEIN 1"/>
    <property type="match status" value="1"/>
</dbReference>
<dbReference type="OrthoDB" id="439236at2759"/>
<dbReference type="PANTHER" id="PTHR24157">
    <property type="entry name" value="ANKYRIN REPEAT, SAM AND BASIC LEUCINE ZIPPER DOMAIN-CONTAINING PROTEIN 1"/>
    <property type="match status" value="1"/>
</dbReference>
<dbReference type="InterPro" id="IPR036770">
    <property type="entry name" value="Ankyrin_rpt-contain_sf"/>
</dbReference>
<dbReference type="Gene3D" id="1.25.40.20">
    <property type="entry name" value="Ankyrin repeat-containing domain"/>
    <property type="match status" value="1"/>
</dbReference>
<evidence type="ECO:0000313" key="18">
    <source>
        <dbReference type="Proteomes" id="UP000515156"/>
    </source>
</evidence>
<keyword evidence="8" id="KW-0221">Differentiation</keyword>
<dbReference type="GeneID" id="115479255"/>
<keyword evidence="18" id="KW-1185">Reference proteome</keyword>
<evidence type="ECO:0000256" key="9">
    <source>
        <dbReference type="ARBA" id="ARBA00022871"/>
    </source>
</evidence>
<evidence type="ECO:0000256" key="11">
    <source>
        <dbReference type="ARBA" id="ARBA00023158"/>
    </source>
</evidence>
<evidence type="ECO:0000256" key="3">
    <source>
        <dbReference type="ARBA" id="ARBA00020117"/>
    </source>
</evidence>
<comment type="subcellular location">
    <subcellularLocation>
        <location evidence="1">Cytoplasm</location>
    </subcellularLocation>
</comment>
<keyword evidence="11" id="KW-0943">RNA-mediated gene silencing</keyword>
<keyword evidence="16" id="KW-1133">Transmembrane helix</keyword>
<name>A0A6P7Z0S6_9AMPH</name>
<keyword evidence="16" id="KW-0472">Membrane</keyword>
<dbReference type="SMART" id="SM00248">
    <property type="entry name" value="ANK"/>
    <property type="match status" value="5"/>
</dbReference>
<evidence type="ECO:0000256" key="12">
    <source>
        <dbReference type="ARBA" id="ARBA00023254"/>
    </source>
</evidence>
<evidence type="ECO:0000256" key="7">
    <source>
        <dbReference type="ARBA" id="ARBA00022737"/>
    </source>
</evidence>
<protein>
    <recommendedName>
        <fullName evidence="3">Ankyrin repeat, SAM and basic leucine zipper domain-containing protein 1</fullName>
    </recommendedName>
    <alternativeName>
        <fullName evidence="13">Germ cell-specific ankyrin, SAM and basic leucine zipper domain-containing protein</fullName>
    </alternativeName>
</protein>
<keyword evidence="16" id="KW-0812">Transmembrane</keyword>
<evidence type="ECO:0000313" key="19">
    <source>
        <dbReference type="RefSeq" id="XP_030072957.1"/>
    </source>
</evidence>
<organism evidence="18 19">
    <name type="scientific">Microcaecilia unicolor</name>
    <dbReference type="NCBI Taxonomy" id="1415580"/>
    <lineage>
        <taxon>Eukaryota</taxon>
        <taxon>Metazoa</taxon>
        <taxon>Chordata</taxon>
        <taxon>Craniata</taxon>
        <taxon>Vertebrata</taxon>
        <taxon>Euteleostomi</taxon>
        <taxon>Amphibia</taxon>
        <taxon>Gymnophiona</taxon>
        <taxon>Siphonopidae</taxon>
        <taxon>Microcaecilia</taxon>
    </lineage>
</organism>
<dbReference type="SUPFAM" id="SSF48403">
    <property type="entry name" value="Ankyrin repeat"/>
    <property type="match status" value="1"/>
</dbReference>
<dbReference type="Proteomes" id="UP000515156">
    <property type="component" value="Chromosome 10"/>
</dbReference>
<evidence type="ECO:0000256" key="15">
    <source>
        <dbReference type="SAM" id="MobiDB-lite"/>
    </source>
</evidence>
<dbReference type="PROSITE" id="PS50297">
    <property type="entry name" value="ANK_REP_REGION"/>
    <property type="match status" value="3"/>
</dbReference>
<dbReference type="InParanoid" id="A0A6P7Z0S6"/>
<evidence type="ECO:0000256" key="4">
    <source>
        <dbReference type="ARBA" id="ARBA00022473"/>
    </source>
</evidence>
<dbReference type="InterPro" id="IPR001660">
    <property type="entry name" value="SAM"/>
</dbReference>
<dbReference type="PROSITE" id="PS50088">
    <property type="entry name" value="ANK_REPEAT"/>
    <property type="match status" value="3"/>
</dbReference>
<dbReference type="InterPro" id="IPR042650">
    <property type="entry name" value="Asz1_SAM"/>
</dbReference>
<dbReference type="FunCoup" id="A0A6P7Z0S6">
    <property type="interactions" value="24"/>
</dbReference>
<dbReference type="SUPFAM" id="SSF47769">
    <property type="entry name" value="SAM/Pointed domain"/>
    <property type="match status" value="1"/>
</dbReference>
<feature type="repeat" description="ANK" evidence="14">
    <location>
        <begin position="144"/>
        <end position="176"/>
    </location>
</feature>
<sequence length="474" mass="52862">MADRSFVLAGGGESSDSEDSWDVGFLSEESFQLKNSLPIEDKEETLKKALTMGNVTLVEELLNAGLNVESRFQFGWTPLMYAASVANLELVRFLLDKGANASFDKDKYTVLMAACNARSSEEKIVKCVELLLSRNANPNVAGRKLMTTLMMAAREGYAQVVSLLVAHAAEINSQDENGYTALTWAASQGHKSTVLRLLELGADKSLQTKDGQTPGEIAHRYNHSELFSMLSLSSNNLWGKFQSQTKEEAIYKFFKSGSDAIKDYSTSCCINFSGLEVFLHGLELKHLTDLLKANEITLQHLLTMGPDELQKIGIKSKDQKKILDAATEMQVKEGTFEELSELMYSEASYDEMLTILLKLNRQCNQLTTVVESITSQLPVNPHKVVLEMDSPQELTLACDNITCSIEDLKKEICKLRDSLIKLQVGQKNLNTRVPSVEHQKCWRSRIMKRIAVTLFGIGVVFIVTKLSGRKNNFF</sequence>
<evidence type="ECO:0000256" key="16">
    <source>
        <dbReference type="SAM" id="Phobius"/>
    </source>
</evidence>
<dbReference type="GO" id="GO:0051321">
    <property type="term" value="P:meiotic cell cycle"/>
    <property type="evidence" value="ECO:0007669"/>
    <property type="project" value="UniProtKB-KW"/>
</dbReference>
<dbReference type="RefSeq" id="XP_030072957.1">
    <property type="nucleotide sequence ID" value="XM_030217097.1"/>
</dbReference>
<evidence type="ECO:0000256" key="6">
    <source>
        <dbReference type="ARBA" id="ARBA00022553"/>
    </source>
</evidence>
<keyword evidence="10 14" id="KW-0040">ANK repeat</keyword>
<feature type="domain" description="SAM" evidence="17">
    <location>
        <begin position="267"/>
        <end position="332"/>
    </location>
</feature>
<keyword evidence="9" id="KW-0744">Spermatogenesis</keyword>
<feature type="repeat" description="ANK" evidence="14">
    <location>
        <begin position="177"/>
        <end position="209"/>
    </location>
</feature>
<dbReference type="GO" id="GO:0030154">
    <property type="term" value="P:cell differentiation"/>
    <property type="evidence" value="ECO:0007669"/>
    <property type="project" value="UniProtKB-KW"/>
</dbReference>
<dbReference type="CDD" id="cd09521">
    <property type="entry name" value="SAM_ASZ1"/>
    <property type="match status" value="1"/>
</dbReference>
<keyword evidence="4" id="KW-0217">Developmental protein</keyword>
<dbReference type="SMART" id="SM00454">
    <property type="entry name" value="SAM"/>
    <property type="match status" value="1"/>
</dbReference>
<dbReference type="GO" id="GO:0071546">
    <property type="term" value="C:pi-body"/>
    <property type="evidence" value="ECO:0007669"/>
    <property type="project" value="TreeGrafter"/>
</dbReference>
<evidence type="ECO:0000259" key="17">
    <source>
        <dbReference type="SMART" id="SM00454"/>
    </source>
</evidence>
<reference evidence="19" key="1">
    <citation type="submission" date="2025-08" db="UniProtKB">
        <authorList>
            <consortium name="RefSeq"/>
        </authorList>
    </citation>
    <scope>IDENTIFICATION</scope>
</reference>
<evidence type="ECO:0000256" key="13">
    <source>
        <dbReference type="ARBA" id="ARBA00030354"/>
    </source>
</evidence>
<comment type="subunit">
    <text evidence="2">Interacts with DDX4, PIWIL1, RANBP9 and TDRD1.</text>
</comment>
<evidence type="ECO:0000256" key="2">
    <source>
        <dbReference type="ARBA" id="ARBA00011479"/>
    </source>
</evidence>
<evidence type="ECO:0000256" key="5">
    <source>
        <dbReference type="ARBA" id="ARBA00022490"/>
    </source>
</evidence>
<dbReference type="KEGG" id="muo:115479255"/>
<evidence type="ECO:0000256" key="10">
    <source>
        <dbReference type="ARBA" id="ARBA00023043"/>
    </source>
</evidence>
<dbReference type="InterPro" id="IPR002110">
    <property type="entry name" value="Ankyrin_rpt"/>
</dbReference>
<feature type="region of interest" description="Disordered" evidence="15">
    <location>
        <begin position="1"/>
        <end position="20"/>
    </location>
</feature>
<keyword evidence="6" id="KW-0597">Phosphoprotein</keyword>
<evidence type="ECO:0000256" key="1">
    <source>
        <dbReference type="ARBA" id="ARBA00004496"/>
    </source>
</evidence>